<proteinExistence type="predicted"/>
<keyword evidence="1" id="KW-1188">Viral release from host cell</keyword>
<dbReference type="EMBL" id="UFSM01000001">
    <property type="protein sequence ID" value="SUU89995.1"/>
    <property type="molecule type" value="Genomic_DNA"/>
</dbReference>
<dbReference type="Pfam" id="PF04586">
    <property type="entry name" value="Peptidase_S78"/>
    <property type="match status" value="1"/>
</dbReference>
<dbReference type="GO" id="GO:0006508">
    <property type="term" value="P:proteolysis"/>
    <property type="evidence" value="ECO:0007669"/>
    <property type="project" value="UniProtKB-KW"/>
</dbReference>
<evidence type="ECO:0000259" key="4">
    <source>
        <dbReference type="Pfam" id="PF04586"/>
    </source>
</evidence>
<evidence type="ECO:0000256" key="2">
    <source>
        <dbReference type="ARBA" id="ARBA00022670"/>
    </source>
</evidence>
<reference evidence="5 6" key="1">
    <citation type="submission" date="2018-06" db="EMBL/GenBank/DDBJ databases">
        <authorList>
            <consortium name="Pathogen Informatics"/>
            <person name="Doyle S."/>
        </authorList>
    </citation>
    <scope>NUCLEOTIDE SEQUENCE [LARGE SCALE GENOMIC DNA]</scope>
    <source>
        <strain evidence="5 6">NCTC10684</strain>
    </source>
</reference>
<keyword evidence="3" id="KW-0378">Hydrolase</keyword>
<accession>A0A380WMM9</accession>
<dbReference type="RefSeq" id="WP_115732070.1">
    <property type="nucleotide sequence ID" value="NZ_BAAAVY010000002.1"/>
</dbReference>
<organism evidence="5 6">
    <name type="scientific">Aminobacter aminovorans</name>
    <name type="common">Chelatobacter heintzii</name>
    <dbReference type="NCBI Taxonomy" id="83263"/>
    <lineage>
        <taxon>Bacteria</taxon>
        <taxon>Pseudomonadati</taxon>
        <taxon>Pseudomonadota</taxon>
        <taxon>Alphaproteobacteria</taxon>
        <taxon>Hyphomicrobiales</taxon>
        <taxon>Phyllobacteriaceae</taxon>
        <taxon>Aminobacter</taxon>
    </lineage>
</organism>
<feature type="domain" description="Prohead serine protease" evidence="4">
    <location>
        <begin position="42"/>
        <end position="179"/>
    </location>
</feature>
<dbReference type="GO" id="GO:0008233">
    <property type="term" value="F:peptidase activity"/>
    <property type="evidence" value="ECO:0007669"/>
    <property type="project" value="UniProtKB-KW"/>
</dbReference>
<keyword evidence="2 5" id="KW-0645">Protease</keyword>
<sequence>MRLERRSASDGIEYSATGFIERPAAARPAPFTKSVVADGDELVGTACVYGVPHYGKNRQREVFVPGCFARSLASQQAIRLLLDHDESKLIATRADSLRIESDDLRLTIRCKVAGTSAGAVMKAAVNEGGRMECSVGYNVVESYERLIESESVKFITDARLLEISLVRKGAVPGTSASIRYASDSSLLKAFQGLEDALDARSRAFRQLLDSL</sequence>
<evidence type="ECO:0000313" key="5">
    <source>
        <dbReference type="EMBL" id="SUU89995.1"/>
    </source>
</evidence>
<dbReference type="Proteomes" id="UP000254701">
    <property type="component" value="Unassembled WGS sequence"/>
</dbReference>
<evidence type="ECO:0000313" key="6">
    <source>
        <dbReference type="Proteomes" id="UP000254701"/>
    </source>
</evidence>
<evidence type="ECO:0000256" key="1">
    <source>
        <dbReference type="ARBA" id="ARBA00022612"/>
    </source>
</evidence>
<evidence type="ECO:0000256" key="3">
    <source>
        <dbReference type="ARBA" id="ARBA00022801"/>
    </source>
</evidence>
<dbReference type="NCBIfam" id="TIGR01543">
    <property type="entry name" value="proheadase_HK97"/>
    <property type="match status" value="1"/>
</dbReference>
<dbReference type="InterPro" id="IPR006433">
    <property type="entry name" value="Prohead_protease"/>
</dbReference>
<dbReference type="AlphaFoldDB" id="A0A380WMM9"/>
<protein>
    <submittedName>
        <fullName evidence="5">Phage prohead protease, HK97 family</fullName>
    </submittedName>
</protein>
<dbReference type="InterPro" id="IPR054613">
    <property type="entry name" value="Peptidase_S78_dom"/>
</dbReference>
<gene>
    <name evidence="5" type="ORF">NCTC10684_03238</name>
</gene>
<name>A0A380WMM9_AMIAI</name>